<sequence>MMKRKRTRTLFNITFGIAILFFICTMTLLFHTIEQFLNSTNTTKEATTVTEVDAFADVKKYIPLLEDELKKYQLEDYTVVLVSLMQQESRGKGGDPMQSSESAGLAPNTITDPKESIKQGVKHFRRVLQYGKKKDVDFPTIIQSYNMGIGYIHYIAKNGGTHSEELAKKFSMIQVKKNPKLYNCGGDKDNFRYPYCYGDFTYTTKVTKNIEVISSDSIPAMNTEQITGKAF</sequence>
<evidence type="ECO:0000259" key="3">
    <source>
        <dbReference type="Pfam" id="PF13702"/>
    </source>
</evidence>
<name>A0A3T0KQU6_9BACI</name>
<dbReference type="Pfam" id="PF13702">
    <property type="entry name" value="Lysozyme_like"/>
    <property type="match status" value="1"/>
</dbReference>
<accession>A0A3T0KQU6</accession>
<dbReference type="CDD" id="cd16891">
    <property type="entry name" value="CwlT-like"/>
    <property type="match status" value="1"/>
</dbReference>
<feature type="domain" description="CwlT-like lysozyme" evidence="3">
    <location>
        <begin position="57"/>
        <end position="209"/>
    </location>
</feature>
<dbReference type="Gene3D" id="1.10.530.10">
    <property type="match status" value="1"/>
</dbReference>
<evidence type="ECO:0000256" key="1">
    <source>
        <dbReference type="SAM" id="MobiDB-lite"/>
    </source>
</evidence>
<gene>
    <name evidence="4" type="ORF">BAOM_2016</name>
</gene>
<evidence type="ECO:0000313" key="4">
    <source>
        <dbReference type="EMBL" id="AZV42625.1"/>
    </source>
</evidence>
<keyword evidence="2" id="KW-0812">Transmembrane</keyword>
<feature type="transmembrane region" description="Helical" evidence="2">
    <location>
        <begin position="12"/>
        <end position="33"/>
    </location>
</feature>
<dbReference type="EMBL" id="CP026095">
    <property type="protein sequence ID" value="AZV42625.1"/>
    <property type="molecule type" value="Genomic_DNA"/>
</dbReference>
<dbReference type="InterPro" id="IPR023346">
    <property type="entry name" value="Lysozyme-like_dom_sf"/>
</dbReference>
<dbReference type="AlphaFoldDB" id="A0A3T0KQU6"/>
<evidence type="ECO:0000313" key="5">
    <source>
        <dbReference type="Proteomes" id="UP000283095"/>
    </source>
</evidence>
<organism evidence="4 5">
    <name type="scientific">Peribacillus asahii</name>
    <dbReference type="NCBI Taxonomy" id="228899"/>
    <lineage>
        <taxon>Bacteria</taxon>
        <taxon>Bacillati</taxon>
        <taxon>Bacillota</taxon>
        <taxon>Bacilli</taxon>
        <taxon>Bacillales</taxon>
        <taxon>Bacillaceae</taxon>
        <taxon>Peribacillus</taxon>
    </lineage>
</organism>
<dbReference type="KEGG" id="pasa:BAOM_2016"/>
<keyword evidence="2" id="KW-1133">Transmembrane helix</keyword>
<keyword evidence="2" id="KW-0472">Membrane</keyword>
<dbReference type="InterPro" id="IPR047194">
    <property type="entry name" value="CwlT-like_lysozyme"/>
</dbReference>
<dbReference type="Proteomes" id="UP000283095">
    <property type="component" value="Chromosome"/>
</dbReference>
<proteinExistence type="predicted"/>
<reference evidence="4 5" key="1">
    <citation type="submission" date="2018-01" db="EMBL/GenBank/DDBJ databases">
        <title>Bacillus asahii Genome sequencing and assembly.</title>
        <authorList>
            <person name="Jiang H."/>
            <person name="Feng Y."/>
            <person name="Zhao F."/>
            <person name="Lin X."/>
        </authorList>
    </citation>
    <scope>NUCLEOTIDE SEQUENCE [LARGE SCALE GENOMIC DNA]</scope>
    <source>
        <strain evidence="4 5">OM18</strain>
    </source>
</reference>
<protein>
    <submittedName>
        <fullName evidence="4">Membrane protein</fullName>
    </submittedName>
</protein>
<feature type="region of interest" description="Disordered" evidence="1">
    <location>
        <begin position="89"/>
        <end position="110"/>
    </location>
</feature>
<dbReference type="SUPFAM" id="SSF53955">
    <property type="entry name" value="Lysozyme-like"/>
    <property type="match status" value="1"/>
</dbReference>
<evidence type="ECO:0000256" key="2">
    <source>
        <dbReference type="SAM" id="Phobius"/>
    </source>
</evidence>